<dbReference type="KEGG" id="chrm:FYK34_02905"/>
<dbReference type="RefSeq" id="WP_149294972.1">
    <property type="nucleotide sequence ID" value="NZ_CP043473.1"/>
</dbReference>
<dbReference type="Pfam" id="PF13472">
    <property type="entry name" value="Lipase_GDSL_2"/>
    <property type="match status" value="1"/>
</dbReference>
<dbReference type="EMBL" id="CP043473">
    <property type="protein sequence ID" value="QEL54586.1"/>
    <property type="molecule type" value="Genomic_DNA"/>
</dbReference>
<name>A0A5C1DCZ4_9NEIS</name>
<keyword evidence="4" id="KW-0378">Hydrolase</keyword>
<evidence type="ECO:0000313" key="4">
    <source>
        <dbReference type="EMBL" id="QEL54586.1"/>
    </source>
</evidence>
<reference evidence="4 5" key="1">
    <citation type="submission" date="2019-08" db="EMBL/GenBank/DDBJ databases">
        <title>Chromobacterium paludis, a novel bacterium isolated from a Maryland marsh pond.</title>
        <authorList>
            <person name="Blackburn M.B."/>
            <person name="Gundersen-Rindal D.E."/>
        </authorList>
    </citation>
    <scope>NUCLEOTIDE SEQUENCE [LARGE SCALE GENOMIC DNA]</scope>
    <source>
        <strain evidence="5">IIBBL 257-1</strain>
    </source>
</reference>
<proteinExistence type="predicted"/>
<accession>A0A5C1DCZ4</accession>
<keyword evidence="5" id="KW-1185">Reference proteome</keyword>
<dbReference type="PANTHER" id="PTHR37834:SF2">
    <property type="entry name" value="ESTERASE, SGNH HYDROLASE-TYPE"/>
    <property type="match status" value="1"/>
</dbReference>
<dbReference type="Gene3D" id="3.40.50.1110">
    <property type="entry name" value="SGNH hydrolase"/>
    <property type="match status" value="1"/>
</dbReference>
<feature type="domain" description="Carbohydrate esterase 2 N-terminal" evidence="3">
    <location>
        <begin position="35"/>
        <end position="135"/>
    </location>
</feature>
<organism evidence="4 5">
    <name type="scientific">Chromobacterium paludis</name>
    <dbReference type="NCBI Taxonomy" id="2605945"/>
    <lineage>
        <taxon>Bacteria</taxon>
        <taxon>Pseudomonadati</taxon>
        <taxon>Pseudomonadota</taxon>
        <taxon>Betaproteobacteria</taxon>
        <taxon>Neisseriales</taxon>
        <taxon>Chromobacteriaceae</taxon>
        <taxon>Chromobacterium</taxon>
    </lineage>
</organism>
<evidence type="ECO:0000259" key="2">
    <source>
        <dbReference type="Pfam" id="PF13472"/>
    </source>
</evidence>
<keyword evidence="1" id="KW-0732">Signal</keyword>
<dbReference type="Pfam" id="PF17996">
    <property type="entry name" value="CE2_N"/>
    <property type="match status" value="1"/>
</dbReference>
<dbReference type="Proteomes" id="UP000322079">
    <property type="component" value="Chromosome"/>
</dbReference>
<dbReference type="PANTHER" id="PTHR37834">
    <property type="entry name" value="GDSL-LIKE LIPASE/ACYLHYDROLASE DOMAIN PROTEIN (AFU_ORTHOLOGUE AFUA_2G00620)"/>
    <property type="match status" value="1"/>
</dbReference>
<dbReference type="Gene3D" id="2.60.120.260">
    <property type="entry name" value="Galactose-binding domain-like"/>
    <property type="match status" value="1"/>
</dbReference>
<dbReference type="GO" id="GO:0052689">
    <property type="term" value="F:carboxylic ester hydrolase activity"/>
    <property type="evidence" value="ECO:0007669"/>
    <property type="project" value="InterPro"/>
</dbReference>
<dbReference type="InterPro" id="IPR040794">
    <property type="entry name" value="CE2_N"/>
</dbReference>
<dbReference type="InterPro" id="IPR052762">
    <property type="entry name" value="PCW_deacetylase/CE"/>
</dbReference>
<dbReference type="SUPFAM" id="SSF52266">
    <property type="entry name" value="SGNH hydrolase"/>
    <property type="match status" value="1"/>
</dbReference>
<feature type="chain" id="PRO_5022811479" evidence="1">
    <location>
        <begin position="22"/>
        <end position="364"/>
    </location>
</feature>
<dbReference type="CDD" id="cd01831">
    <property type="entry name" value="Endoglucanase_E_like"/>
    <property type="match status" value="1"/>
</dbReference>
<dbReference type="InterPro" id="IPR013830">
    <property type="entry name" value="SGNH_hydro"/>
</dbReference>
<protein>
    <submittedName>
        <fullName evidence="4">SGNH/GDSL hydrolase family protein</fullName>
    </submittedName>
</protein>
<dbReference type="AlphaFoldDB" id="A0A5C1DCZ4"/>
<evidence type="ECO:0000259" key="3">
    <source>
        <dbReference type="Pfam" id="PF17996"/>
    </source>
</evidence>
<dbReference type="InterPro" id="IPR037461">
    <property type="entry name" value="CtCE2-like_dom"/>
</dbReference>
<dbReference type="InterPro" id="IPR036514">
    <property type="entry name" value="SGNH_hydro_sf"/>
</dbReference>
<feature type="domain" description="SGNH hydrolase-type esterase" evidence="2">
    <location>
        <begin position="144"/>
        <end position="330"/>
    </location>
</feature>
<evidence type="ECO:0000256" key="1">
    <source>
        <dbReference type="SAM" id="SignalP"/>
    </source>
</evidence>
<sequence length="364" mass="40437">MINANQCLVLLLALSAAPAIATETPAPRWAVQTGGRQVLGTDGWQATWPGVNWSLRFAGKGVGVRLNDAVNYYSLELDGKAAQKIAPATGERTIWLDAPDGKPHTARLFKLTQSPDQSGLFRGFLLRDAHPLAPPSKPRRQIEFIGDSWTVAYGNLSATRDCTDQQIVERSDASQSFAAYLGKRYGAQIQNNGMSGMGMVRNWGGNMPQVDYRSYHPRLLQNQPETAPGNNAYRRYDWRPQLVVIALGINDFGTAVGPNEPRSQQQLADDYVKAYHGLIARLKQRYDQPAFLLAATYLWPDDRMRPLVSRIAEEERNLGTTVAYVDWQNIELTGCNWHPNLSDHAKMAAQMEAAIGTLGNIWDK</sequence>
<evidence type="ECO:0000313" key="5">
    <source>
        <dbReference type="Proteomes" id="UP000322079"/>
    </source>
</evidence>
<gene>
    <name evidence="4" type="ORF">FYK34_02905</name>
</gene>
<feature type="signal peptide" evidence="1">
    <location>
        <begin position="1"/>
        <end position="21"/>
    </location>
</feature>